<evidence type="ECO:0000313" key="1">
    <source>
        <dbReference type="EMBL" id="KAG5576305.1"/>
    </source>
</evidence>
<dbReference type="EMBL" id="JACXVP010000011">
    <property type="protein sequence ID" value="KAG5576305.1"/>
    <property type="molecule type" value="Genomic_DNA"/>
</dbReference>
<dbReference type="Proteomes" id="UP000824120">
    <property type="component" value="Chromosome 11"/>
</dbReference>
<organism evidence="1 2">
    <name type="scientific">Solanum commersonii</name>
    <name type="common">Commerson's wild potato</name>
    <name type="synonym">Commerson's nightshade</name>
    <dbReference type="NCBI Taxonomy" id="4109"/>
    <lineage>
        <taxon>Eukaryota</taxon>
        <taxon>Viridiplantae</taxon>
        <taxon>Streptophyta</taxon>
        <taxon>Embryophyta</taxon>
        <taxon>Tracheophyta</taxon>
        <taxon>Spermatophyta</taxon>
        <taxon>Magnoliopsida</taxon>
        <taxon>eudicotyledons</taxon>
        <taxon>Gunneridae</taxon>
        <taxon>Pentapetalae</taxon>
        <taxon>asterids</taxon>
        <taxon>lamiids</taxon>
        <taxon>Solanales</taxon>
        <taxon>Solanaceae</taxon>
        <taxon>Solanoideae</taxon>
        <taxon>Solaneae</taxon>
        <taxon>Solanum</taxon>
    </lineage>
</organism>
<comment type="caution">
    <text evidence="1">The sequence shown here is derived from an EMBL/GenBank/DDBJ whole genome shotgun (WGS) entry which is preliminary data.</text>
</comment>
<keyword evidence="2" id="KW-1185">Reference proteome</keyword>
<accession>A0A9J5WK88</accession>
<name>A0A9J5WK88_SOLCO</name>
<reference evidence="1 2" key="1">
    <citation type="submission" date="2020-09" db="EMBL/GenBank/DDBJ databases">
        <title>De no assembly of potato wild relative species, Solanum commersonii.</title>
        <authorList>
            <person name="Cho K."/>
        </authorList>
    </citation>
    <scope>NUCLEOTIDE SEQUENCE [LARGE SCALE GENOMIC DNA]</scope>
    <source>
        <strain evidence="1">LZ3.2</strain>
        <tissue evidence="1">Leaf</tissue>
    </source>
</reference>
<gene>
    <name evidence="1" type="ORF">H5410_056439</name>
</gene>
<protein>
    <submittedName>
        <fullName evidence="1">Uncharacterized protein</fullName>
    </submittedName>
</protein>
<evidence type="ECO:0000313" key="2">
    <source>
        <dbReference type="Proteomes" id="UP000824120"/>
    </source>
</evidence>
<sequence>MDYSIRKWEKWSVYLLWESFDPENGPVCPSGSTYSMAKITKISMNYAYRNWKNERFNHSGDPLTLTMGWFTYRDKPTPYLRS</sequence>
<proteinExistence type="predicted"/>
<dbReference type="AlphaFoldDB" id="A0A9J5WK88"/>